<feature type="compositionally biased region" description="Acidic residues" evidence="10">
    <location>
        <begin position="461"/>
        <end position="473"/>
    </location>
</feature>
<dbReference type="EMBL" id="CAXHTA020000016">
    <property type="protein sequence ID" value="CAL5226753.1"/>
    <property type="molecule type" value="Genomic_DNA"/>
</dbReference>
<evidence type="ECO:0000256" key="9">
    <source>
        <dbReference type="RuleBase" id="RU003465"/>
    </source>
</evidence>
<evidence type="ECO:0000313" key="13">
    <source>
        <dbReference type="Proteomes" id="UP001497392"/>
    </source>
</evidence>
<evidence type="ECO:0000313" key="12">
    <source>
        <dbReference type="EMBL" id="CAL5226753.1"/>
    </source>
</evidence>
<proteinExistence type="inferred from homology"/>
<organism evidence="12 13">
    <name type="scientific">Coccomyxa viridis</name>
    <dbReference type="NCBI Taxonomy" id="1274662"/>
    <lineage>
        <taxon>Eukaryota</taxon>
        <taxon>Viridiplantae</taxon>
        <taxon>Chlorophyta</taxon>
        <taxon>core chlorophytes</taxon>
        <taxon>Trebouxiophyceae</taxon>
        <taxon>Trebouxiophyceae incertae sedis</taxon>
        <taxon>Coccomyxaceae</taxon>
        <taxon>Coccomyxa</taxon>
    </lineage>
</organism>
<dbReference type="PANTHER" id="PTHR47992">
    <property type="entry name" value="PROTEIN PHOSPHATASE"/>
    <property type="match status" value="1"/>
</dbReference>
<name>A0ABP1GAC2_9CHLO</name>
<evidence type="ECO:0000256" key="7">
    <source>
        <dbReference type="ARBA" id="ARBA00022912"/>
    </source>
</evidence>
<dbReference type="PROSITE" id="PS51746">
    <property type="entry name" value="PPM_2"/>
    <property type="match status" value="1"/>
</dbReference>
<gene>
    <name evidence="12" type="primary">g9606</name>
    <name evidence="12" type="ORF">VP750_LOCUS8659</name>
</gene>
<evidence type="ECO:0000256" key="5">
    <source>
        <dbReference type="ARBA" id="ARBA00022801"/>
    </source>
</evidence>
<dbReference type="SMART" id="SM00331">
    <property type="entry name" value="PP2C_SIG"/>
    <property type="match status" value="1"/>
</dbReference>
<comment type="similarity">
    <text evidence="9">Belongs to the PP2C family.</text>
</comment>
<keyword evidence="13" id="KW-1185">Reference proteome</keyword>
<evidence type="ECO:0000256" key="10">
    <source>
        <dbReference type="SAM" id="MobiDB-lite"/>
    </source>
</evidence>
<feature type="domain" description="PPM-type phosphatase" evidence="11">
    <location>
        <begin position="39"/>
        <end position="324"/>
    </location>
</feature>
<dbReference type="Proteomes" id="UP001497392">
    <property type="component" value="Unassembled WGS sequence"/>
</dbReference>
<dbReference type="InterPro" id="IPR001932">
    <property type="entry name" value="PPM-type_phosphatase-like_dom"/>
</dbReference>
<dbReference type="InterPro" id="IPR015655">
    <property type="entry name" value="PP2C"/>
</dbReference>
<keyword evidence="4" id="KW-0479">Metal-binding</keyword>
<comment type="cofactor">
    <cofactor evidence="2">
        <name>Mg(2+)</name>
        <dbReference type="ChEBI" id="CHEBI:18420"/>
    </cofactor>
</comment>
<dbReference type="Gene3D" id="3.60.40.10">
    <property type="entry name" value="PPM-type phosphatase domain"/>
    <property type="match status" value="1"/>
</dbReference>
<dbReference type="Pfam" id="PF00481">
    <property type="entry name" value="PP2C"/>
    <property type="match status" value="1"/>
</dbReference>
<dbReference type="PROSITE" id="PS01032">
    <property type="entry name" value="PPM_1"/>
    <property type="match status" value="1"/>
</dbReference>
<feature type="compositionally biased region" description="Basic residues" evidence="10">
    <location>
        <begin position="680"/>
        <end position="697"/>
    </location>
</feature>
<dbReference type="SUPFAM" id="SSF81606">
    <property type="entry name" value="PP2C-like"/>
    <property type="match status" value="1"/>
</dbReference>
<dbReference type="CDD" id="cd00143">
    <property type="entry name" value="PP2Cc"/>
    <property type="match status" value="1"/>
</dbReference>
<dbReference type="EC" id="3.1.3.16" evidence="3"/>
<protein>
    <recommendedName>
        <fullName evidence="3">protein-serine/threonine phosphatase</fullName>
        <ecNumber evidence="3">3.1.3.16</ecNumber>
    </recommendedName>
</protein>
<feature type="compositionally biased region" description="Basic and acidic residues" evidence="10">
    <location>
        <begin position="590"/>
        <end position="603"/>
    </location>
</feature>
<comment type="caution">
    <text evidence="12">The sequence shown here is derived from an EMBL/GenBank/DDBJ whole genome shotgun (WGS) entry which is preliminary data.</text>
</comment>
<evidence type="ECO:0000256" key="3">
    <source>
        <dbReference type="ARBA" id="ARBA00013081"/>
    </source>
</evidence>
<feature type="compositionally biased region" description="Basic residues" evidence="10">
    <location>
        <begin position="543"/>
        <end position="565"/>
    </location>
</feature>
<sequence>MATTYVGKSAPIRGPYLKHAFAKYVLKGEDAWLQQRDVDTSISASKGAPACLDVFGIFDGHGGKQIANYASKHLMPALLKELSSGAREEAHGIDIHSKHPHGSQGNEGTPQEQLATCDAIKPQEHSLWEAQDILAGALPQALSEAFQTVEHDFLQTTKVSGTTATVAAISGWEAVIANVGDSCAYMDTGVEVVLVSGNHRLDDNKIEQKRLTELGRELSSSAVEGRPVGPLRVWPGGLAMSRTLGDAEAGSAVTAEPEVRQVTLPLMGARIVIASDGLWDAVNPKTAMHHIRSMPASKAATDLMQMAVKTKGQRDDITVIVIDALPSEDMRLPPALQQKKSNSTMVARSVGSGSLSSPELLSAMSGTLTDQVTVLKPLEVAHHDALWRAAAWERRLVAVQTTYGVLLPPDMMHSSSDMSTTLMLSDAHISASMGSGSLEFASEFPTDAESDAQALMFGSYEEEAGQDAEDEWETVPTKSKGKKHAADGSAASSPNNLPHGKLAKADTPDSEDDGPPAAMGESVQQQLGSGEHPGRSDAGGHSMRGRGRGRGRRGRQGMHSGRGRRQQAGERIEGFTPAPAQPSEGAPDQAPEHQHQGSRDPRFRHSRPRAQPFQQNGQHPGRPQPHAAQPAPAMPNGGTESGQPGAMNAGNGQTLLVKRPGVSEENGTGERRLREQPGRGHARMGPRHAGGGHRGRRGPPFMHGPEGPHNAEPRESGGEGRDFGQRRGGRGRGYPGRRGGPSGGPNVHQQAMPVAANA</sequence>
<feature type="compositionally biased region" description="Low complexity" evidence="10">
    <location>
        <begin position="618"/>
        <end position="635"/>
    </location>
</feature>
<evidence type="ECO:0000256" key="8">
    <source>
        <dbReference type="ARBA" id="ARBA00023211"/>
    </source>
</evidence>
<evidence type="ECO:0000256" key="2">
    <source>
        <dbReference type="ARBA" id="ARBA00001946"/>
    </source>
</evidence>
<accession>A0ABP1GAC2</accession>
<dbReference type="SMART" id="SM00332">
    <property type="entry name" value="PP2Cc"/>
    <property type="match status" value="1"/>
</dbReference>
<feature type="compositionally biased region" description="Basic and acidic residues" evidence="10">
    <location>
        <begin position="709"/>
        <end position="725"/>
    </location>
</feature>
<dbReference type="InterPro" id="IPR036457">
    <property type="entry name" value="PPM-type-like_dom_sf"/>
</dbReference>
<dbReference type="InterPro" id="IPR000222">
    <property type="entry name" value="PP2C_BS"/>
</dbReference>
<evidence type="ECO:0000256" key="1">
    <source>
        <dbReference type="ARBA" id="ARBA00001936"/>
    </source>
</evidence>
<feature type="compositionally biased region" description="Gly residues" evidence="10">
    <location>
        <begin position="731"/>
        <end position="743"/>
    </location>
</feature>
<evidence type="ECO:0000256" key="6">
    <source>
        <dbReference type="ARBA" id="ARBA00022842"/>
    </source>
</evidence>
<keyword evidence="5 9" id="KW-0378">Hydrolase</keyword>
<evidence type="ECO:0000256" key="4">
    <source>
        <dbReference type="ARBA" id="ARBA00022723"/>
    </source>
</evidence>
<feature type="compositionally biased region" description="Basic and acidic residues" evidence="10">
    <location>
        <begin position="668"/>
        <end position="678"/>
    </location>
</feature>
<keyword evidence="8" id="KW-0464">Manganese</keyword>
<evidence type="ECO:0000259" key="11">
    <source>
        <dbReference type="PROSITE" id="PS51746"/>
    </source>
</evidence>
<reference evidence="12 13" key="1">
    <citation type="submission" date="2024-06" db="EMBL/GenBank/DDBJ databases">
        <authorList>
            <person name="Kraege A."/>
            <person name="Thomma B."/>
        </authorList>
    </citation>
    <scope>NUCLEOTIDE SEQUENCE [LARGE SCALE GENOMIC DNA]</scope>
</reference>
<feature type="region of interest" description="Disordered" evidence="10">
    <location>
        <begin position="461"/>
        <end position="758"/>
    </location>
</feature>
<keyword evidence="7 9" id="KW-0904">Protein phosphatase</keyword>
<comment type="cofactor">
    <cofactor evidence="1">
        <name>Mn(2+)</name>
        <dbReference type="ChEBI" id="CHEBI:29035"/>
    </cofactor>
</comment>
<keyword evidence="6" id="KW-0460">Magnesium</keyword>